<evidence type="ECO:0000313" key="1">
    <source>
        <dbReference type="EMBL" id="MDO9714736.1"/>
    </source>
</evidence>
<comment type="caution">
    <text evidence="1">The sequence shown here is derived from an EMBL/GenBank/DDBJ whole genome shotgun (WGS) entry which is preliminary data.</text>
</comment>
<sequence length="124" mass="14360">AYFWFLERGRWSWLQVWDALLELLPSVFTPAVWHVVLDDSLVERVSTRAPGSVVHHNHTAKPNRPRFLRGQGWLCLAAVLERDFKVGAVPLMLRLVRRGANRGKLKSARFLLRLLGRRLGRVRV</sequence>
<dbReference type="Proteomes" id="UP001243009">
    <property type="component" value="Unassembled WGS sequence"/>
</dbReference>
<name>A0ABT9EEV2_9PROT</name>
<protein>
    <recommendedName>
        <fullName evidence="3">Transposase</fullName>
    </recommendedName>
</protein>
<feature type="non-terminal residue" evidence="1">
    <location>
        <position position="124"/>
    </location>
</feature>
<reference evidence="1 2" key="1">
    <citation type="submission" date="2023-08" db="EMBL/GenBank/DDBJ databases">
        <title>The draft genome sequence of Paracraurococcus sp. LOR1-02.</title>
        <authorList>
            <person name="Kingkaew E."/>
            <person name="Tanasupawat S."/>
        </authorList>
    </citation>
    <scope>NUCLEOTIDE SEQUENCE [LARGE SCALE GENOMIC DNA]</scope>
    <source>
        <strain evidence="1 2">LOR1-02</strain>
    </source>
</reference>
<organism evidence="1 2">
    <name type="scientific">Paracraurococcus lichenis</name>
    <dbReference type="NCBI Taxonomy" id="3064888"/>
    <lineage>
        <taxon>Bacteria</taxon>
        <taxon>Pseudomonadati</taxon>
        <taxon>Pseudomonadota</taxon>
        <taxon>Alphaproteobacteria</taxon>
        <taxon>Acetobacterales</taxon>
        <taxon>Roseomonadaceae</taxon>
        <taxon>Paracraurococcus</taxon>
    </lineage>
</organism>
<accession>A0ABT9EEV2</accession>
<evidence type="ECO:0000313" key="2">
    <source>
        <dbReference type="Proteomes" id="UP001243009"/>
    </source>
</evidence>
<gene>
    <name evidence="1" type="ORF">Q7A36_41100</name>
</gene>
<proteinExistence type="predicted"/>
<keyword evidence="2" id="KW-1185">Reference proteome</keyword>
<dbReference type="RefSeq" id="WP_305109525.1">
    <property type="nucleotide sequence ID" value="NZ_JAUTWS010000528.1"/>
</dbReference>
<dbReference type="EMBL" id="JAUTWS010000528">
    <property type="protein sequence ID" value="MDO9714736.1"/>
    <property type="molecule type" value="Genomic_DNA"/>
</dbReference>
<evidence type="ECO:0008006" key="3">
    <source>
        <dbReference type="Google" id="ProtNLM"/>
    </source>
</evidence>
<feature type="non-terminal residue" evidence="1">
    <location>
        <position position="1"/>
    </location>
</feature>